<dbReference type="AlphaFoldDB" id="A0A094W9V3"/>
<evidence type="ECO:0000313" key="3">
    <source>
        <dbReference type="Proteomes" id="UP000029452"/>
    </source>
</evidence>
<dbReference type="Proteomes" id="UP000029452">
    <property type="component" value="Unassembled WGS sequence"/>
</dbReference>
<sequence length="123" mass="13736">MSGAGRFLRHIFSTRLLRILANNVRHVFLRAIRKQTSVPVLPGCHDSPPGLTIRSLEQSRSGCFRGIPENAHSFRKQQNFSVEISERSYQTGTFGATNTPETSRPDEAPEEVSFLHQRGSSQG</sequence>
<protein>
    <submittedName>
        <fullName evidence="2">Uncharacterized protein</fullName>
    </submittedName>
</protein>
<evidence type="ECO:0000256" key="1">
    <source>
        <dbReference type="SAM" id="MobiDB-lite"/>
    </source>
</evidence>
<dbReference type="PATRIC" id="fig|178606.4.peg.1933"/>
<gene>
    <name evidence="2" type="ORF">LptCag_0341</name>
</gene>
<reference evidence="2 3" key="1">
    <citation type="submission" date="2014-06" db="EMBL/GenBank/DDBJ databases">
        <title>Draft genome sequence of iron oxidizing acidophile Leptospirillum ferriphilum DSM14647.</title>
        <authorList>
            <person name="Cardenas J.P."/>
            <person name="Lazcano M."/>
            <person name="Ossandon F.J."/>
            <person name="Corbett M."/>
            <person name="Holmes D.S."/>
            <person name="Watkin E."/>
        </authorList>
    </citation>
    <scope>NUCLEOTIDE SEQUENCE [LARGE SCALE GENOMIC DNA]</scope>
    <source>
        <strain evidence="2 3">DSM 14647</strain>
    </source>
</reference>
<organism evidence="2 3">
    <name type="scientific">Leptospirillum ferriphilum</name>
    <dbReference type="NCBI Taxonomy" id="178606"/>
    <lineage>
        <taxon>Bacteria</taxon>
        <taxon>Pseudomonadati</taxon>
        <taxon>Nitrospirota</taxon>
        <taxon>Nitrospiria</taxon>
        <taxon>Nitrospirales</taxon>
        <taxon>Nitrospiraceae</taxon>
        <taxon>Leptospirillum</taxon>
    </lineage>
</organism>
<dbReference type="EMBL" id="JPGK01000007">
    <property type="protein sequence ID" value="KGA93305.1"/>
    <property type="molecule type" value="Genomic_DNA"/>
</dbReference>
<comment type="caution">
    <text evidence="2">The sequence shown here is derived from an EMBL/GenBank/DDBJ whole genome shotgun (WGS) entry which is preliminary data.</text>
</comment>
<name>A0A094W9V3_9BACT</name>
<accession>A0A094W9V3</accession>
<evidence type="ECO:0000313" key="2">
    <source>
        <dbReference type="EMBL" id="KGA93305.1"/>
    </source>
</evidence>
<feature type="region of interest" description="Disordered" evidence="1">
    <location>
        <begin position="87"/>
        <end position="123"/>
    </location>
</feature>
<proteinExistence type="predicted"/>
<feature type="compositionally biased region" description="Polar residues" evidence="1">
    <location>
        <begin position="87"/>
        <end position="102"/>
    </location>
</feature>